<name>A0ABV1W2W2_9ACTN</name>
<dbReference type="PANTHER" id="PTHR34293:SF1">
    <property type="entry name" value="HTH-TYPE TRANSCRIPTIONAL REGULATOR TRMBL2"/>
    <property type="match status" value="1"/>
</dbReference>
<dbReference type="SMART" id="SM00421">
    <property type="entry name" value="HTH_LUXR"/>
    <property type="match status" value="1"/>
</dbReference>
<reference evidence="2 3" key="1">
    <citation type="submission" date="2024-06" db="EMBL/GenBank/DDBJ databases">
        <title>The Natural Products Discovery Center: Release of the First 8490 Sequenced Strains for Exploring Actinobacteria Biosynthetic Diversity.</title>
        <authorList>
            <person name="Kalkreuter E."/>
            <person name="Kautsar S.A."/>
            <person name="Yang D."/>
            <person name="Bader C.D."/>
            <person name="Teijaro C.N."/>
            <person name="Fluegel L."/>
            <person name="Davis C.M."/>
            <person name="Simpson J.R."/>
            <person name="Lauterbach L."/>
            <person name="Steele A.D."/>
            <person name="Gui C."/>
            <person name="Meng S."/>
            <person name="Li G."/>
            <person name="Viehrig K."/>
            <person name="Ye F."/>
            <person name="Su P."/>
            <person name="Kiefer A.F."/>
            <person name="Nichols A."/>
            <person name="Cepeda A.J."/>
            <person name="Yan W."/>
            <person name="Fan B."/>
            <person name="Jiang Y."/>
            <person name="Adhikari A."/>
            <person name="Zheng C.-J."/>
            <person name="Schuster L."/>
            <person name="Cowan T.M."/>
            <person name="Smanski M.J."/>
            <person name="Chevrette M.G."/>
            <person name="De Carvalho L.P.S."/>
            <person name="Shen B."/>
        </authorList>
    </citation>
    <scope>NUCLEOTIDE SEQUENCE [LARGE SCALE GENOMIC DNA]</scope>
    <source>
        <strain evidence="2 3">NPDC000634</strain>
    </source>
</reference>
<sequence length="240" mass="26303">HAAGAPIEVLSGAAAIRRRLLSMQNQAVGEVCTMLPPRRVPAVLTFVENHDEVEHEMARRGVVMRSVIERDWLKHPETATALATYVAEGQHIVVADKVPIKLIIVDRRIALLPLDPEREGEPMALVVHRTGLLTALGSLFDEYFEKGWRLGASVPGPGPGDPGQARLEPVDRQIVALLHVGLTDAAIARQLGMGHRTVQRRLHALMAEVGAATRFQLGWHAARSGWLDETPTNQPESHRS</sequence>
<feature type="domain" description="HTH luxR-type" evidence="1">
    <location>
        <begin position="164"/>
        <end position="221"/>
    </location>
</feature>
<dbReference type="Proteomes" id="UP001458415">
    <property type="component" value="Unassembled WGS sequence"/>
</dbReference>
<dbReference type="InterPro" id="IPR000792">
    <property type="entry name" value="Tscrpt_reg_LuxR_C"/>
</dbReference>
<comment type="caution">
    <text evidence="2">The sequence shown here is derived from an EMBL/GenBank/DDBJ whole genome shotgun (WGS) entry which is preliminary data.</text>
</comment>
<gene>
    <name evidence="2" type="ORF">ABT317_16300</name>
</gene>
<keyword evidence="3" id="KW-1185">Reference proteome</keyword>
<feature type="non-terminal residue" evidence="2">
    <location>
        <position position="1"/>
    </location>
</feature>
<dbReference type="EMBL" id="JBEPCU010000244">
    <property type="protein sequence ID" value="MER6978527.1"/>
    <property type="molecule type" value="Genomic_DNA"/>
</dbReference>
<dbReference type="PANTHER" id="PTHR34293">
    <property type="entry name" value="HTH-TYPE TRANSCRIPTIONAL REGULATOR TRMBL2"/>
    <property type="match status" value="1"/>
</dbReference>
<proteinExistence type="predicted"/>
<evidence type="ECO:0000259" key="1">
    <source>
        <dbReference type="SMART" id="SM00421"/>
    </source>
</evidence>
<organism evidence="2 3">
    <name type="scientific">Streptomyces carpinensis</name>
    <dbReference type="NCBI Taxonomy" id="66369"/>
    <lineage>
        <taxon>Bacteria</taxon>
        <taxon>Bacillati</taxon>
        <taxon>Actinomycetota</taxon>
        <taxon>Actinomycetes</taxon>
        <taxon>Kitasatosporales</taxon>
        <taxon>Streptomycetaceae</taxon>
        <taxon>Streptomyces</taxon>
    </lineage>
</organism>
<protein>
    <submittedName>
        <fullName evidence="2">Helix-turn-helix transcriptional regulator</fullName>
    </submittedName>
</protein>
<dbReference type="InterPro" id="IPR036388">
    <property type="entry name" value="WH-like_DNA-bd_sf"/>
</dbReference>
<dbReference type="InterPro" id="IPR051797">
    <property type="entry name" value="TrmB-like"/>
</dbReference>
<dbReference type="Gene3D" id="1.10.10.10">
    <property type="entry name" value="Winged helix-like DNA-binding domain superfamily/Winged helix DNA-binding domain"/>
    <property type="match status" value="1"/>
</dbReference>
<accession>A0ABV1W2W2</accession>
<evidence type="ECO:0000313" key="3">
    <source>
        <dbReference type="Proteomes" id="UP001458415"/>
    </source>
</evidence>
<dbReference type="SUPFAM" id="SSF46894">
    <property type="entry name" value="C-terminal effector domain of the bipartite response regulators"/>
    <property type="match status" value="1"/>
</dbReference>
<dbReference type="InterPro" id="IPR016032">
    <property type="entry name" value="Sig_transdc_resp-reg_C-effctor"/>
</dbReference>
<evidence type="ECO:0000313" key="2">
    <source>
        <dbReference type="EMBL" id="MER6978527.1"/>
    </source>
</evidence>